<dbReference type="RefSeq" id="WP_070802223.1">
    <property type="nucleotide sequence ID" value="NZ_MLTE01000013.1"/>
</dbReference>
<proteinExistence type="predicted"/>
<keyword evidence="2" id="KW-1133">Transmembrane helix</keyword>
<accession>A0A3F3IW72</accession>
<gene>
    <name evidence="3" type="ORF">A7S51_18255</name>
</gene>
<organism evidence="3">
    <name type="scientific">Salmonella enterica</name>
    <name type="common">Salmonella choleraesuis</name>
    <dbReference type="NCBI Taxonomy" id="28901"/>
    <lineage>
        <taxon>Bacteria</taxon>
        <taxon>Pseudomonadati</taxon>
        <taxon>Pseudomonadota</taxon>
        <taxon>Gammaproteobacteria</taxon>
        <taxon>Enterobacterales</taxon>
        <taxon>Enterobacteriaceae</taxon>
        <taxon>Salmonella</taxon>
    </lineage>
</organism>
<evidence type="ECO:0000256" key="2">
    <source>
        <dbReference type="SAM" id="Phobius"/>
    </source>
</evidence>
<evidence type="ECO:0000256" key="1">
    <source>
        <dbReference type="SAM" id="MobiDB-lite"/>
    </source>
</evidence>
<feature type="transmembrane region" description="Helical" evidence="2">
    <location>
        <begin position="12"/>
        <end position="34"/>
    </location>
</feature>
<protein>
    <submittedName>
        <fullName evidence="3">Uncharacterized protein</fullName>
    </submittedName>
</protein>
<keyword evidence="2" id="KW-0812">Transmembrane</keyword>
<dbReference type="AlphaFoldDB" id="A0A3F3IW72"/>
<dbReference type="Proteomes" id="UP000866740">
    <property type="component" value="Unassembled WGS sequence"/>
</dbReference>
<evidence type="ECO:0000313" key="3">
    <source>
        <dbReference type="EMBL" id="OHJ50221.1"/>
    </source>
</evidence>
<feature type="region of interest" description="Disordered" evidence="1">
    <location>
        <begin position="44"/>
        <end position="75"/>
    </location>
</feature>
<name>A0A3F3IW72_SALER</name>
<dbReference type="EMBL" id="MLTE01000013">
    <property type="protein sequence ID" value="OHJ50221.1"/>
    <property type="molecule type" value="Genomic_DNA"/>
</dbReference>
<comment type="caution">
    <text evidence="3">The sequence shown here is derived from an EMBL/GenBank/DDBJ whole genome shotgun (WGS) entry which is preliminary data.</text>
</comment>
<sequence>MNALPVTQSYLLLIGSIALGVFIAQLPLLINDYLHKRRQRNSRNINWQKVPDTAHGNVKRSDYQKIATGNYEARR</sequence>
<reference evidence="3" key="1">
    <citation type="submission" date="2016-09" db="EMBL/GenBank/DDBJ databases">
        <title>Whole genome sequencing of Salmonella enterica.</title>
        <authorList>
            <person name="Bell R."/>
        </authorList>
    </citation>
    <scope>NUCLEOTIDE SEQUENCE [LARGE SCALE GENOMIC DNA]</scope>
    <source>
        <strain evidence="3">CFSAN044929</strain>
    </source>
</reference>
<keyword evidence="2" id="KW-0472">Membrane</keyword>